<evidence type="ECO:0000256" key="7">
    <source>
        <dbReference type="ARBA" id="ARBA00022692"/>
    </source>
</evidence>
<dbReference type="PANTHER" id="PTHR10859">
    <property type="entry name" value="GLYCOSYL TRANSFERASE"/>
    <property type="match status" value="1"/>
</dbReference>
<evidence type="ECO:0000313" key="17">
    <source>
        <dbReference type="Proteomes" id="UP000606786"/>
    </source>
</evidence>
<keyword evidence="8" id="KW-0256">Endoplasmic reticulum</keyword>
<comment type="similarity">
    <text evidence="3">Belongs to the glycosyltransferase 2 family.</text>
</comment>
<dbReference type="GO" id="GO:0006487">
    <property type="term" value="P:protein N-linked glycosylation"/>
    <property type="evidence" value="ECO:0007669"/>
    <property type="project" value="TreeGrafter"/>
</dbReference>
<comment type="caution">
    <text evidence="16">The sequence shown here is derived from an EMBL/GenBank/DDBJ whole genome shotgun (WGS) entry which is preliminary data.</text>
</comment>
<evidence type="ECO:0000256" key="1">
    <source>
        <dbReference type="ARBA" id="ARBA00004389"/>
    </source>
</evidence>
<dbReference type="PANTHER" id="PTHR10859:SF91">
    <property type="entry name" value="DOLICHYL-PHOSPHATE BETA-GLUCOSYLTRANSFERASE"/>
    <property type="match status" value="1"/>
</dbReference>
<protein>
    <recommendedName>
        <fullName evidence="13">Dolichyl-phosphate beta-glucosyltransferase</fullName>
        <ecNumber evidence="4">2.4.1.117</ecNumber>
    </recommendedName>
</protein>
<dbReference type="FunFam" id="3.90.550.10:FF:000068">
    <property type="entry name" value="ALG5, dolichyl-phosphate beta-glucosyltransferase"/>
    <property type="match status" value="1"/>
</dbReference>
<keyword evidence="17" id="KW-1185">Reference proteome</keyword>
<dbReference type="EC" id="2.4.1.117" evidence="4"/>
<keyword evidence="9" id="KW-0735">Signal-anchor</keyword>
<dbReference type="SUPFAM" id="SSF53448">
    <property type="entry name" value="Nucleotide-diphospho-sugar transferases"/>
    <property type="match status" value="1"/>
</dbReference>
<dbReference type="GO" id="GO:0004581">
    <property type="term" value="F:dolichyl-phosphate beta-glucosyltransferase activity"/>
    <property type="evidence" value="ECO:0007669"/>
    <property type="project" value="UniProtKB-EC"/>
</dbReference>
<evidence type="ECO:0000256" key="8">
    <source>
        <dbReference type="ARBA" id="ARBA00022824"/>
    </source>
</evidence>
<evidence type="ECO:0000313" key="16">
    <source>
        <dbReference type="EMBL" id="CAD6998351.1"/>
    </source>
</evidence>
<reference evidence="16" key="1">
    <citation type="submission" date="2020-11" db="EMBL/GenBank/DDBJ databases">
        <authorList>
            <person name="Whitehead M."/>
        </authorList>
    </citation>
    <scope>NUCLEOTIDE SEQUENCE</scope>
    <source>
        <strain evidence="16">EGII</strain>
    </source>
</reference>
<evidence type="ECO:0000256" key="5">
    <source>
        <dbReference type="ARBA" id="ARBA00022676"/>
    </source>
</evidence>
<evidence type="ECO:0000256" key="9">
    <source>
        <dbReference type="ARBA" id="ARBA00022968"/>
    </source>
</evidence>
<accession>A0A811UHU8</accession>
<dbReference type="AlphaFoldDB" id="A0A811UHU8"/>
<evidence type="ECO:0000259" key="15">
    <source>
        <dbReference type="Pfam" id="PF00535"/>
    </source>
</evidence>
<comment type="subcellular location">
    <subcellularLocation>
        <location evidence="1">Endoplasmic reticulum membrane</location>
        <topology evidence="1">Single-pass membrane protein</topology>
    </subcellularLocation>
</comment>
<dbReference type="Gene3D" id="3.90.550.10">
    <property type="entry name" value="Spore Coat Polysaccharide Biosynthesis Protein SpsA, Chain A"/>
    <property type="match status" value="1"/>
</dbReference>
<evidence type="ECO:0000256" key="3">
    <source>
        <dbReference type="ARBA" id="ARBA00006739"/>
    </source>
</evidence>
<evidence type="ECO:0000256" key="10">
    <source>
        <dbReference type="ARBA" id="ARBA00022989"/>
    </source>
</evidence>
<sequence length="328" mass="37535">MSVVQIAQMIVITGLSVLSGILVVIIVIQKAITKPFPAIRRRKEEKHFLDPIAIHNVDFPSVEEAPSVDLSVIIPAYNEEQRLPKMLEECLLFLEEKAKDETFTYEIILVSDGSSDGTVSLGLKYSKRYTVNKFRVLELLDNRGKGGAVRLGMLSARGRYLLFADADGATRFSDYDKLEQSIKSITKDWQEDGIVVGSRAHLEQEAIASRSLFRTFLMHGFHFLVWLFAVRSIRDTQCGFKLLTRSAAHTLFKNLHVERWAFDVELLYIAERLKMPIAEVAVNWKEIEGSKLTPVWSWVQMGTDLFLIWLRYAIGAWQLYEHKKEHDS</sequence>
<evidence type="ECO:0000256" key="2">
    <source>
        <dbReference type="ARBA" id="ARBA00004922"/>
    </source>
</evidence>
<dbReference type="OrthoDB" id="3784at2759"/>
<gene>
    <name evidence="16" type="ORF">CCAP1982_LOCUS6952</name>
</gene>
<dbReference type="CDD" id="cd04188">
    <property type="entry name" value="DPG_synthase"/>
    <property type="match status" value="1"/>
</dbReference>
<dbReference type="EMBL" id="CAJHJT010000012">
    <property type="protein sequence ID" value="CAD6998351.1"/>
    <property type="molecule type" value="Genomic_DNA"/>
</dbReference>
<keyword evidence="11 14" id="KW-0472">Membrane</keyword>
<evidence type="ECO:0000256" key="13">
    <source>
        <dbReference type="ARBA" id="ARBA00070518"/>
    </source>
</evidence>
<proteinExistence type="inferred from homology"/>
<organism evidence="16 17">
    <name type="scientific">Ceratitis capitata</name>
    <name type="common">Mediterranean fruit fly</name>
    <name type="synonym">Tephritis capitata</name>
    <dbReference type="NCBI Taxonomy" id="7213"/>
    <lineage>
        <taxon>Eukaryota</taxon>
        <taxon>Metazoa</taxon>
        <taxon>Ecdysozoa</taxon>
        <taxon>Arthropoda</taxon>
        <taxon>Hexapoda</taxon>
        <taxon>Insecta</taxon>
        <taxon>Pterygota</taxon>
        <taxon>Neoptera</taxon>
        <taxon>Endopterygota</taxon>
        <taxon>Diptera</taxon>
        <taxon>Brachycera</taxon>
        <taxon>Muscomorpha</taxon>
        <taxon>Tephritoidea</taxon>
        <taxon>Tephritidae</taxon>
        <taxon>Ceratitis</taxon>
        <taxon>Ceratitis</taxon>
    </lineage>
</organism>
<keyword evidence="5" id="KW-0328">Glycosyltransferase</keyword>
<evidence type="ECO:0000256" key="14">
    <source>
        <dbReference type="SAM" id="Phobius"/>
    </source>
</evidence>
<evidence type="ECO:0000256" key="11">
    <source>
        <dbReference type="ARBA" id="ARBA00023136"/>
    </source>
</evidence>
<dbReference type="GO" id="GO:0005789">
    <property type="term" value="C:endoplasmic reticulum membrane"/>
    <property type="evidence" value="ECO:0007669"/>
    <property type="project" value="UniProtKB-SubCell"/>
</dbReference>
<evidence type="ECO:0000256" key="12">
    <source>
        <dbReference type="ARBA" id="ARBA00045097"/>
    </source>
</evidence>
<keyword evidence="6" id="KW-0808">Transferase</keyword>
<comment type="pathway">
    <text evidence="2">Protein modification; protein glycosylation.</text>
</comment>
<keyword evidence="7 14" id="KW-0812">Transmembrane</keyword>
<dbReference type="Pfam" id="PF00535">
    <property type="entry name" value="Glycos_transf_2"/>
    <property type="match status" value="1"/>
</dbReference>
<comment type="catalytic activity">
    <reaction evidence="12">
        <text>a di-trans,poly-cis-dolichyl phosphate + UDP-alpha-D-glucose = a di-trans,poly-cis-dolichyl beta-D-glucosyl phosphate + UDP</text>
        <dbReference type="Rhea" id="RHEA:15401"/>
        <dbReference type="Rhea" id="RHEA-COMP:19498"/>
        <dbReference type="Rhea" id="RHEA-COMP:19502"/>
        <dbReference type="ChEBI" id="CHEBI:57525"/>
        <dbReference type="ChEBI" id="CHEBI:57683"/>
        <dbReference type="ChEBI" id="CHEBI:58223"/>
        <dbReference type="ChEBI" id="CHEBI:58885"/>
        <dbReference type="EC" id="2.4.1.117"/>
    </reaction>
    <physiologicalReaction direction="left-to-right" evidence="12">
        <dbReference type="Rhea" id="RHEA:15402"/>
    </physiologicalReaction>
</comment>
<keyword evidence="10 14" id="KW-1133">Transmembrane helix</keyword>
<feature type="transmembrane region" description="Helical" evidence="14">
    <location>
        <begin position="6"/>
        <end position="32"/>
    </location>
</feature>
<evidence type="ECO:0000256" key="6">
    <source>
        <dbReference type="ARBA" id="ARBA00022679"/>
    </source>
</evidence>
<name>A0A811UHU8_CERCA</name>
<dbReference type="InterPro" id="IPR035518">
    <property type="entry name" value="DPG_synthase"/>
</dbReference>
<evidence type="ECO:0000256" key="4">
    <source>
        <dbReference type="ARBA" id="ARBA00012583"/>
    </source>
</evidence>
<dbReference type="InterPro" id="IPR029044">
    <property type="entry name" value="Nucleotide-diphossugar_trans"/>
</dbReference>
<dbReference type="Proteomes" id="UP000606786">
    <property type="component" value="Unassembled WGS sequence"/>
</dbReference>
<dbReference type="InterPro" id="IPR001173">
    <property type="entry name" value="Glyco_trans_2-like"/>
</dbReference>
<feature type="domain" description="Glycosyltransferase 2-like" evidence="15">
    <location>
        <begin position="71"/>
        <end position="251"/>
    </location>
</feature>